<dbReference type="EMBL" id="JARHTQ010000010">
    <property type="protein sequence ID" value="MDF2257535.1"/>
    <property type="molecule type" value="Genomic_DNA"/>
</dbReference>
<dbReference type="RefSeq" id="WP_275815626.1">
    <property type="nucleotide sequence ID" value="NZ_BAAANM010000001.1"/>
</dbReference>
<evidence type="ECO:0008006" key="4">
    <source>
        <dbReference type="Google" id="ProtNLM"/>
    </source>
</evidence>
<keyword evidence="1" id="KW-0812">Transmembrane</keyword>
<name>A0ABT5Z3C5_9ACTN</name>
<keyword evidence="1" id="KW-0472">Membrane</keyword>
<dbReference type="Proteomes" id="UP001220022">
    <property type="component" value="Unassembled WGS sequence"/>
</dbReference>
<evidence type="ECO:0000256" key="1">
    <source>
        <dbReference type="SAM" id="Phobius"/>
    </source>
</evidence>
<comment type="caution">
    <text evidence="2">The sequence shown here is derived from an EMBL/GenBank/DDBJ whole genome shotgun (WGS) entry which is preliminary data.</text>
</comment>
<feature type="transmembrane region" description="Helical" evidence="1">
    <location>
        <begin position="116"/>
        <end position="138"/>
    </location>
</feature>
<gene>
    <name evidence="2" type="ORF">P2L57_17965</name>
</gene>
<keyword evidence="1" id="KW-1133">Transmembrane helix</keyword>
<sequence>MMDIALLLVPAAIIAKALSMSVKTVHRSREVERAWNSGLTAEARCLRTYTKFSGETPQLYHVYEFTTREGRTVRFDERGGPATRGKGTFATVHYTAEHPEKATAHPPGNARTTLGVGRTLGCSGGIIAFCVVFVIIALTR</sequence>
<organism evidence="2 3">
    <name type="scientific">Streptantibioticus ferralitis</name>
    <dbReference type="NCBI Taxonomy" id="236510"/>
    <lineage>
        <taxon>Bacteria</taxon>
        <taxon>Bacillati</taxon>
        <taxon>Actinomycetota</taxon>
        <taxon>Actinomycetes</taxon>
        <taxon>Kitasatosporales</taxon>
        <taxon>Streptomycetaceae</taxon>
        <taxon>Streptantibioticus</taxon>
    </lineage>
</organism>
<protein>
    <recommendedName>
        <fullName evidence="4">DUF3592 domain-containing protein</fullName>
    </recommendedName>
</protein>
<accession>A0ABT5Z3C5</accession>
<proteinExistence type="predicted"/>
<reference evidence="2 3" key="1">
    <citation type="submission" date="2023-03" db="EMBL/GenBank/DDBJ databases">
        <title>Draft genome sequence of type strain Streptomyces ferralitis JCM 14344.</title>
        <authorList>
            <person name="Klaysubun C."/>
            <person name="Duangmal K."/>
        </authorList>
    </citation>
    <scope>NUCLEOTIDE SEQUENCE [LARGE SCALE GENOMIC DNA]</scope>
    <source>
        <strain evidence="2 3">JCM 14344</strain>
    </source>
</reference>
<keyword evidence="3" id="KW-1185">Reference proteome</keyword>
<evidence type="ECO:0000313" key="3">
    <source>
        <dbReference type="Proteomes" id="UP001220022"/>
    </source>
</evidence>
<evidence type="ECO:0000313" key="2">
    <source>
        <dbReference type="EMBL" id="MDF2257535.1"/>
    </source>
</evidence>